<comment type="caution">
    <text evidence="3">The sequence shown here is derived from an EMBL/GenBank/DDBJ whole genome shotgun (WGS) entry which is preliminary data.</text>
</comment>
<dbReference type="SUPFAM" id="SSF53474">
    <property type="entry name" value="alpha/beta-Hydrolases"/>
    <property type="match status" value="1"/>
</dbReference>
<dbReference type="AlphaFoldDB" id="X1TJ64"/>
<dbReference type="PANTHER" id="PTHR22946:SF9">
    <property type="entry name" value="POLYKETIDE TRANSFERASE AF380"/>
    <property type="match status" value="1"/>
</dbReference>
<evidence type="ECO:0000313" key="3">
    <source>
        <dbReference type="EMBL" id="GAI80059.1"/>
    </source>
</evidence>
<protein>
    <recommendedName>
        <fullName evidence="2">Xaa-Pro dipeptidyl-peptidase-like domain-containing protein</fullName>
    </recommendedName>
</protein>
<keyword evidence="1" id="KW-0378">Hydrolase</keyword>
<dbReference type="Pfam" id="PF02129">
    <property type="entry name" value="Peptidase_S15"/>
    <property type="match status" value="1"/>
</dbReference>
<dbReference type="InterPro" id="IPR050261">
    <property type="entry name" value="FrsA_esterase"/>
</dbReference>
<proteinExistence type="predicted"/>
<dbReference type="GO" id="GO:0016788">
    <property type="term" value="F:hydrolase activity, acting on ester bonds"/>
    <property type="evidence" value="ECO:0007669"/>
    <property type="project" value="UniProtKB-ARBA"/>
</dbReference>
<dbReference type="Gene3D" id="3.40.50.1820">
    <property type="entry name" value="alpha/beta hydrolase"/>
    <property type="match status" value="1"/>
</dbReference>
<reference evidence="3" key="1">
    <citation type="journal article" date="2014" name="Front. Microbiol.">
        <title>High frequency of phylogenetically diverse reductive dehalogenase-homologous genes in deep subseafloor sedimentary metagenomes.</title>
        <authorList>
            <person name="Kawai M."/>
            <person name="Futagami T."/>
            <person name="Toyoda A."/>
            <person name="Takaki Y."/>
            <person name="Nishi S."/>
            <person name="Hori S."/>
            <person name="Arai W."/>
            <person name="Tsubouchi T."/>
            <person name="Morono Y."/>
            <person name="Uchiyama I."/>
            <person name="Ito T."/>
            <person name="Fujiyama A."/>
            <person name="Inagaki F."/>
            <person name="Takami H."/>
        </authorList>
    </citation>
    <scope>NUCLEOTIDE SEQUENCE</scope>
    <source>
        <strain evidence="3">Expedition CK06-06</strain>
    </source>
</reference>
<name>X1TJ64_9ZZZZ</name>
<accession>X1TJ64</accession>
<organism evidence="3">
    <name type="scientific">marine sediment metagenome</name>
    <dbReference type="NCBI Taxonomy" id="412755"/>
    <lineage>
        <taxon>unclassified sequences</taxon>
        <taxon>metagenomes</taxon>
        <taxon>ecological metagenomes</taxon>
    </lineage>
</organism>
<evidence type="ECO:0000256" key="1">
    <source>
        <dbReference type="ARBA" id="ARBA00022801"/>
    </source>
</evidence>
<sequence length="192" mass="22025">EWFESYRISVIDVRQVIDWASGRAEINKEQIAVFGLSFGGFISAITMGVDKRIRAGVFVASGGNFEKIAWLSKTFGTTTGYSRTEAEYRHSQSCYAQYLKQVAEKGFENVTPAEKGFLTDPMTFASYLRKRPILMINALWDEVIPRETVIDFWEACGKPAIKWFPGRHATIWLWYPFISRKIGRFLKSTLEI</sequence>
<feature type="domain" description="Xaa-Pro dipeptidyl-peptidase-like" evidence="2">
    <location>
        <begin position="10"/>
        <end position="168"/>
    </location>
</feature>
<evidence type="ECO:0000259" key="2">
    <source>
        <dbReference type="Pfam" id="PF02129"/>
    </source>
</evidence>
<gene>
    <name evidence="3" type="ORF">S12H4_16665</name>
</gene>
<dbReference type="InterPro" id="IPR029058">
    <property type="entry name" value="AB_hydrolase_fold"/>
</dbReference>
<dbReference type="InterPro" id="IPR000383">
    <property type="entry name" value="Xaa-Pro-like_dom"/>
</dbReference>
<dbReference type="EMBL" id="BARW01008078">
    <property type="protein sequence ID" value="GAI80059.1"/>
    <property type="molecule type" value="Genomic_DNA"/>
</dbReference>
<dbReference type="PANTHER" id="PTHR22946">
    <property type="entry name" value="DIENELACTONE HYDROLASE DOMAIN-CONTAINING PROTEIN-RELATED"/>
    <property type="match status" value="1"/>
</dbReference>
<feature type="non-terminal residue" evidence="3">
    <location>
        <position position="1"/>
    </location>
</feature>